<accession>A0A849CM30</accession>
<proteinExistence type="predicted"/>
<dbReference type="InterPro" id="IPR056950">
    <property type="entry name" value="Phage_tail_terminator_3"/>
</dbReference>
<dbReference type="RefSeq" id="WP_014390748.1">
    <property type="nucleotide sequence ID" value="NZ_CP090428.1"/>
</dbReference>
<evidence type="ECO:0008006" key="3">
    <source>
        <dbReference type="Google" id="ProtNLM"/>
    </source>
</evidence>
<gene>
    <name evidence="1" type="ORF">C2800_11220</name>
</gene>
<reference evidence="1 2" key="1">
    <citation type="journal article" date="2018" name="Front. Microbiol.">
        <title>Genetic and Phylogenetic Characteristics of Pasteurella multocida Isolates From Different Host Species.</title>
        <authorList>
            <person name="Peng Z."/>
            <person name="Liang W."/>
            <person name="Wang F."/>
            <person name="Xu Z."/>
            <person name="Xie Z."/>
            <person name="Lian Z."/>
            <person name="Hua L."/>
            <person name="Zhou R."/>
            <person name="Chen H."/>
            <person name="Wu B."/>
        </authorList>
    </citation>
    <scope>NUCLEOTIDE SEQUENCE [LARGE SCALE GENOMIC DNA]</scope>
    <source>
        <strain evidence="1 2">HNA06</strain>
    </source>
</reference>
<evidence type="ECO:0000313" key="2">
    <source>
        <dbReference type="Proteomes" id="UP000540079"/>
    </source>
</evidence>
<organism evidence="1 2">
    <name type="scientific">Pasteurella multocida</name>
    <dbReference type="NCBI Taxonomy" id="747"/>
    <lineage>
        <taxon>Bacteria</taxon>
        <taxon>Pseudomonadati</taxon>
        <taxon>Pseudomonadota</taxon>
        <taxon>Gammaproteobacteria</taxon>
        <taxon>Pasteurellales</taxon>
        <taxon>Pasteurellaceae</taxon>
        <taxon>Pasteurella</taxon>
    </lineage>
</organism>
<name>A0A849CM30_PASMD</name>
<protein>
    <recommendedName>
        <fullName evidence="3">DUF3168 domain-containing protein</fullName>
    </recommendedName>
</protein>
<dbReference type="EMBL" id="PPVL01000014">
    <property type="protein sequence ID" value="NNI79977.1"/>
    <property type="molecule type" value="Genomic_DNA"/>
</dbReference>
<dbReference type="AlphaFoldDB" id="A0A849CM30"/>
<dbReference type="Proteomes" id="UP000540079">
    <property type="component" value="Unassembled WGS sequence"/>
</dbReference>
<sequence>MNLLNVFKSHVISSNLFSLFQVQLHQWKDNGDKKSEYIVFQNNGGTPIRDGLSSESYIIISIIGSAQSGYSVATKANELIEFVKKNAITEFGYIENMGGVPSPIFTSDNRMTMQLQFRIVHDN</sequence>
<comment type="caution">
    <text evidence="1">The sequence shown here is derived from an EMBL/GenBank/DDBJ whole genome shotgun (WGS) entry which is preliminary data.</text>
</comment>
<evidence type="ECO:0000313" key="1">
    <source>
        <dbReference type="EMBL" id="NNI79977.1"/>
    </source>
</evidence>
<dbReference type="Pfam" id="PF23842">
    <property type="entry name" value="Phage_tail_terminator_3"/>
    <property type="match status" value="1"/>
</dbReference>